<sequence>MTNSATISPIEPLCAERSLVLTAPEPSGPSGLSRLQKTRKRMLFLVAGFLVPQAGLIAPLWTESGGMLRLDQLGALILFGAILGRCWCTLYISAHKKQSLVTAGPYSLCRNPLYLFSFMAAGGVGLMSGSVVIGTIYSLATIALFRGVVRQEERHLADYFEDAYRAYCRDTPRWIPNFGIWRDDRKLVTRPSLLLITLRDGLCLFAFWPFFRLMELAREIGLAPTLLILP</sequence>
<dbReference type="Gene3D" id="1.20.120.1630">
    <property type="match status" value="1"/>
</dbReference>
<dbReference type="InterPro" id="IPR007318">
    <property type="entry name" value="Phopholipid_MeTrfase"/>
</dbReference>
<dbReference type="Proteomes" id="UP000287447">
    <property type="component" value="Unassembled WGS sequence"/>
</dbReference>
<dbReference type="PANTHER" id="PTHR12714:SF24">
    <property type="entry name" value="SLR1182 PROTEIN"/>
    <property type="match status" value="1"/>
</dbReference>
<gene>
    <name evidence="6" type="ORF">EOI86_16090</name>
</gene>
<evidence type="ECO:0000256" key="1">
    <source>
        <dbReference type="ARBA" id="ARBA00004127"/>
    </source>
</evidence>
<comment type="subcellular location">
    <subcellularLocation>
        <location evidence="1">Endomembrane system</location>
        <topology evidence="1">Multi-pass membrane protein</topology>
    </subcellularLocation>
</comment>
<dbReference type="AlphaFoldDB" id="A0A437QQA3"/>
<dbReference type="Pfam" id="PF04191">
    <property type="entry name" value="PEMT"/>
    <property type="match status" value="1"/>
</dbReference>
<evidence type="ECO:0000313" key="7">
    <source>
        <dbReference type="Proteomes" id="UP000287447"/>
    </source>
</evidence>
<feature type="transmembrane region" description="Helical" evidence="5">
    <location>
        <begin position="73"/>
        <end position="92"/>
    </location>
</feature>
<keyword evidence="6" id="KW-0808">Transferase</keyword>
<keyword evidence="4 5" id="KW-0472">Membrane</keyword>
<protein>
    <submittedName>
        <fullName evidence="6">Isoprenylcysteine carboxylmethyltransferase family protein</fullName>
    </submittedName>
</protein>
<keyword evidence="3 5" id="KW-1133">Transmembrane helix</keyword>
<evidence type="ECO:0000256" key="2">
    <source>
        <dbReference type="ARBA" id="ARBA00022692"/>
    </source>
</evidence>
<organism evidence="6 7">
    <name type="scientific">Hwanghaeella grinnelliae</name>
    <dbReference type="NCBI Taxonomy" id="2500179"/>
    <lineage>
        <taxon>Bacteria</taxon>
        <taxon>Pseudomonadati</taxon>
        <taxon>Pseudomonadota</taxon>
        <taxon>Alphaproteobacteria</taxon>
        <taxon>Rhodospirillales</taxon>
        <taxon>Rhodospirillaceae</taxon>
        <taxon>Hwanghaeella</taxon>
    </lineage>
</organism>
<evidence type="ECO:0000313" key="6">
    <source>
        <dbReference type="EMBL" id="RVU36694.1"/>
    </source>
</evidence>
<comment type="caution">
    <text evidence="6">The sequence shown here is derived from an EMBL/GenBank/DDBJ whole genome shotgun (WGS) entry which is preliminary data.</text>
</comment>
<accession>A0A437QQA3</accession>
<dbReference type="PANTHER" id="PTHR12714">
    <property type="entry name" value="PROTEIN-S ISOPRENYLCYSTEINE O-METHYLTRANSFERASE"/>
    <property type="match status" value="1"/>
</dbReference>
<evidence type="ECO:0000256" key="4">
    <source>
        <dbReference type="ARBA" id="ARBA00023136"/>
    </source>
</evidence>
<evidence type="ECO:0000256" key="5">
    <source>
        <dbReference type="SAM" id="Phobius"/>
    </source>
</evidence>
<dbReference type="GO" id="GO:0008168">
    <property type="term" value="F:methyltransferase activity"/>
    <property type="evidence" value="ECO:0007669"/>
    <property type="project" value="UniProtKB-KW"/>
</dbReference>
<dbReference type="GO" id="GO:0032259">
    <property type="term" value="P:methylation"/>
    <property type="evidence" value="ECO:0007669"/>
    <property type="project" value="UniProtKB-KW"/>
</dbReference>
<dbReference type="GO" id="GO:0012505">
    <property type="term" value="C:endomembrane system"/>
    <property type="evidence" value="ECO:0007669"/>
    <property type="project" value="UniProtKB-SubCell"/>
</dbReference>
<keyword evidence="7" id="KW-1185">Reference proteome</keyword>
<keyword evidence="2 5" id="KW-0812">Transmembrane</keyword>
<evidence type="ECO:0000256" key="3">
    <source>
        <dbReference type="ARBA" id="ARBA00022989"/>
    </source>
</evidence>
<name>A0A437QQA3_9PROT</name>
<reference evidence="7" key="1">
    <citation type="submission" date="2019-01" db="EMBL/GenBank/DDBJ databases">
        <title>Gri0909 isolated from a small marine red alga.</title>
        <authorList>
            <person name="Kim J."/>
            <person name="Jeong S.E."/>
            <person name="Jeon C.O."/>
        </authorList>
    </citation>
    <scope>NUCLEOTIDE SEQUENCE [LARGE SCALE GENOMIC DNA]</scope>
    <source>
        <strain evidence="7">Gri0909</strain>
    </source>
</reference>
<keyword evidence="6" id="KW-0489">Methyltransferase</keyword>
<dbReference type="EMBL" id="SADE01000002">
    <property type="protein sequence ID" value="RVU36694.1"/>
    <property type="molecule type" value="Genomic_DNA"/>
</dbReference>
<feature type="transmembrane region" description="Helical" evidence="5">
    <location>
        <begin position="113"/>
        <end position="140"/>
    </location>
</feature>
<proteinExistence type="predicted"/>
<feature type="transmembrane region" description="Helical" evidence="5">
    <location>
        <begin position="42"/>
        <end position="61"/>
    </location>
</feature>